<dbReference type="RefSeq" id="WP_255256887.1">
    <property type="nucleotide sequence ID" value="NZ_CP024035.1"/>
</dbReference>
<reference evidence="2 3" key="1">
    <citation type="submission" date="2024-05" db="EMBL/GenBank/DDBJ databases">
        <title>The mechanism of isolation and screening of efficient mineral weathering bacteria priestia aryabhattai c4-10 with weathered biotite.</title>
        <authorList>
            <person name="Yang S."/>
        </authorList>
    </citation>
    <scope>NUCLEOTIDE SEQUENCE [LARGE SCALE GENOMIC DNA]</scope>
    <source>
        <strain evidence="2 3">C4-10</strain>
    </source>
</reference>
<dbReference type="AlphaFoldDB" id="A0ABD5KWL0"/>
<evidence type="ECO:0000313" key="2">
    <source>
        <dbReference type="EMBL" id="MEN3155630.1"/>
    </source>
</evidence>
<feature type="region of interest" description="Disordered" evidence="1">
    <location>
        <begin position="1"/>
        <end position="42"/>
    </location>
</feature>
<feature type="compositionally biased region" description="Basic and acidic residues" evidence="1">
    <location>
        <begin position="8"/>
        <end position="22"/>
    </location>
</feature>
<proteinExistence type="predicted"/>
<evidence type="ECO:0000256" key="1">
    <source>
        <dbReference type="SAM" id="MobiDB-lite"/>
    </source>
</evidence>
<reference evidence="2 3" key="2">
    <citation type="submission" date="2024-05" db="EMBL/GenBank/DDBJ databases">
        <authorList>
            <person name="Zheng X."/>
        </authorList>
    </citation>
    <scope>NUCLEOTIDE SEQUENCE [LARGE SCALE GENOMIC DNA]</scope>
    <source>
        <strain evidence="2 3">C4-10</strain>
    </source>
</reference>
<comment type="caution">
    <text evidence="2">The sequence shown here is derived from an EMBL/GenBank/DDBJ whole genome shotgun (WGS) entry which is preliminary data.</text>
</comment>
<dbReference type="Proteomes" id="UP001418804">
    <property type="component" value="Unassembled WGS sequence"/>
</dbReference>
<evidence type="ECO:0000313" key="3">
    <source>
        <dbReference type="Proteomes" id="UP001418804"/>
    </source>
</evidence>
<organism evidence="2 3">
    <name type="scientific">Priestia aryabhattai</name>
    <name type="common">Bacillus aryabhattai</name>
    <dbReference type="NCBI Taxonomy" id="412384"/>
    <lineage>
        <taxon>Bacteria</taxon>
        <taxon>Bacillati</taxon>
        <taxon>Bacillota</taxon>
        <taxon>Bacilli</taxon>
        <taxon>Bacillales</taxon>
        <taxon>Bacillaceae</taxon>
        <taxon>Priestia</taxon>
    </lineage>
</organism>
<sequence>MIGGQGEDFCRKSGRSETPQERKRQRGSPAACLHGNQQWCQK</sequence>
<dbReference type="EMBL" id="JBDIVD010000001">
    <property type="protein sequence ID" value="MEN3155630.1"/>
    <property type="molecule type" value="Genomic_DNA"/>
</dbReference>
<gene>
    <name evidence="2" type="ORF">ABDD91_22500</name>
</gene>
<protein>
    <submittedName>
        <fullName evidence="2">Uncharacterized protein</fullName>
    </submittedName>
</protein>
<name>A0ABD5KWL0_PRIAR</name>
<dbReference type="GeneID" id="79136400"/>
<accession>A0ABD5KWL0</accession>